<evidence type="ECO:0000256" key="8">
    <source>
        <dbReference type="ARBA" id="ARBA00022840"/>
    </source>
</evidence>
<evidence type="ECO:0000256" key="12">
    <source>
        <dbReference type="ARBA" id="ARBA00042638"/>
    </source>
</evidence>
<evidence type="ECO:0000256" key="13">
    <source>
        <dbReference type="ARBA" id="ARBA00049003"/>
    </source>
</evidence>
<dbReference type="GO" id="GO:0043066">
    <property type="term" value="P:negative regulation of apoptotic process"/>
    <property type="evidence" value="ECO:0007669"/>
    <property type="project" value="TreeGrafter"/>
</dbReference>
<feature type="domain" description="Protein kinase" evidence="17">
    <location>
        <begin position="710"/>
        <end position="976"/>
    </location>
</feature>
<evidence type="ECO:0000256" key="1">
    <source>
        <dbReference type="ARBA" id="ARBA00004496"/>
    </source>
</evidence>
<evidence type="ECO:0000256" key="3">
    <source>
        <dbReference type="ARBA" id="ARBA00022490"/>
    </source>
</evidence>
<dbReference type="Proteomes" id="UP000789390">
    <property type="component" value="Unassembled WGS sequence"/>
</dbReference>
<dbReference type="Gene3D" id="1.10.510.10">
    <property type="entry name" value="Transferase(Phosphotransferase) domain 1"/>
    <property type="match status" value="1"/>
</dbReference>
<keyword evidence="5" id="KW-0808">Transferase</keyword>
<dbReference type="OrthoDB" id="122279at2759"/>
<reference evidence="18" key="1">
    <citation type="submission" date="2021-11" db="EMBL/GenBank/DDBJ databases">
        <authorList>
            <person name="Schell T."/>
        </authorList>
    </citation>
    <scope>NUCLEOTIDE SEQUENCE</scope>
    <source>
        <strain evidence="18">M5</strain>
    </source>
</reference>
<dbReference type="EMBL" id="CAKKLH010000179">
    <property type="protein sequence ID" value="CAH0105266.1"/>
    <property type="molecule type" value="Genomic_DNA"/>
</dbReference>
<evidence type="ECO:0000256" key="6">
    <source>
        <dbReference type="ARBA" id="ARBA00022741"/>
    </source>
</evidence>
<evidence type="ECO:0000313" key="19">
    <source>
        <dbReference type="Proteomes" id="UP000789390"/>
    </source>
</evidence>
<dbReference type="InterPro" id="IPR017441">
    <property type="entry name" value="Protein_kinase_ATP_BS"/>
</dbReference>
<evidence type="ECO:0000259" key="17">
    <source>
        <dbReference type="PROSITE" id="PS50011"/>
    </source>
</evidence>
<evidence type="ECO:0000256" key="16">
    <source>
        <dbReference type="PROSITE-ProRule" id="PRU10141"/>
    </source>
</evidence>
<dbReference type="PANTHER" id="PTHR46392">
    <property type="entry name" value="DUAL SERINE/THREONINE AND TYROSINE PROTEIN KINASE"/>
    <property type="match status" value="1"/>
</dbReference>
<dbReference type="GO" id="GO:0070374">
    <property type="term" value="P:positive regulation of ERK1 and ERK2 cascade"/>
    <property type="evidence" value="ECO:0007669"/>
    <property type="project" value="TreeGrafter"/>
</dbReference>
<organism evidence="18 19">
    <name type="scientific">Daphnia galeata</name>
    <dbReference type="NCBI Taxonomy" id="27404"/>
    <lineage>
        <taxon>Eukaryota</taxon>
        <taxon>Metazoa</taxon>
        <taxon>Ecdysozoa</taxon>
        <taxon>Arthropoda</taxon>
        <taxon>Crustacea</taxon>
        <taxon>Branchiopoda</taxon>
        <taxon>Diplostraca</taxon>
        <taxon>Cladocera</taxon>
        <taxon>Anomopoda</taxon>
        <taxon>Daphniidae</taxon>
        <taxon>Daphnia</taxon>
    </lineage>
</organism>
<name>A0A8J2RIE2_9CRUS</name>
<keyword evidence="4" id="KW-0723">Serine/threonine-protein kinase</keyword>
<comment type="caution">
    <text evidence="18">The sequence shown here is derived from an EMBL/GenBank/DDBJ whole genome shotgun (WGS) entry which is preliminary data.</text>
</comment>
<feature type="binding site" evidence="16">
    <location>
        <position position="743"/>
    </location>
    <ligand>
        <name>ATP</name>
        <dbReference type="ChEBI" id="CHEBI:30616"/>
    </ligand>
</feature>
<evidence type="ECO:0000256" key="9">
    <source>
        <dbReference type="ARBA" id="ARBA00023137"/>
    </source>
</evidence>
<gene>
    <name evidence="18" type="ORF">DGAL_LOCUS8286</name>
</gene>
<dbReference type="GO" id="GO:0004674">
    <property type="term" value="F:protein serine/threonine kinase activity"/>
    <property type="evidence" value="ECO:0007669"/>
    <property type="project" value="UniProtKB-KW"/>
</dbReference>
<dbReference type="GO" id="GO:0004712">
    <property type="term" value="F:protein serine/threonine/tyrosine kinase activity"/>
    <property type="evidence" value="ECO:0007669"/>
    <property type="project" value="UniProtKB-EC"/>
</dbReference>
<dbReference type="Pfam" id="PF00069">
    <property type="entry name" value="Pkinase"/>
    <property type="match status" value="1"/>
</dbReference>
<evidence type="ECO:0000256" key="5">
    <source>
        <dbReference type="ARBA" id="ARBA00022679"/>
    </source>
</evidence>
<dbReference type="GO" id="GO:0005524">
    <property type="term" value="F:ATP binding"/>
    <property type="evidence" value="ECO:0007669"/>
    <property type="project" value="UniProtKB-UniRule"/>
</dbReference>
<keyword evidence="9" id="KW-0829">Tyrosine-protein kinase</keyword>
<evidence type="ECO:0000313" key="18">
    <source>
        <dbReference type="EMBL" id="CAH0105266.1"/>
    </source>
</evidence>
<comment type="catalytic activity">
    <reaction evidence="14">
        <text>L-threonyl-[protein] + ATP = O-phospho-L-threonyl-[protein] + ADP + H(+)</text>
        <dbReference type="Rhea" id="RHEA:46608"/>
        <dbReference type="Rhea" id="RHEA-COMP:11060"/>
        <dbReference type="Rhea" id="RHEA-COMP:11605"/>
        <dbReference type="ChEBI" id="CHEBI:15378"/>
        <dbReference type="ChEBI" id="CHEBI:30013"/>
        <dbReference type="ChEBI" id="CHEBI:30616"/>
        <dbReference type="ChEBI" id="CHEBI:61977"/>
        <dbReference type="ChEBI" id="CHEBI:456216"/>
        <dbReference type="EC" id="2.7.12.1"/>
    </reaction>
</comment>
<protein>
    <recommendedName>
        <fullName evidence="10">Dual serine/threonine and tyrosine protein kinase</fullName>
        <ecNumber evidence="2">2.7.12.1</ecNumber>
    </recommendedName>
    <alternativeName>
        <fullName evidence="12">Dusty protein kinase</fullName>
    </alternativeName>
    <alternativeName>
        <fullName evidence="11">Receptor-interacting serine/threonine-protein kinase 5</fullName>
    </alternativeName>
</protein>
<keyword evidence="6 16" id="KW-0547">Nucleotide-binding</keyword>
<proteinExistence type="predicted"/>
<dbReference type="EC" id="2.7.12.1" evidence="2"/>
<dbReference type="GO" id="GO:0005737">
    <property type="term" value="C:cytoplasm"/>
    <property type="evidence" value="ECO:0007669"/>
    <property type="project" value="UniProtKB-SubCell"/>
</dbReference>
<comment type="subcellular location">
    <subcellularLocation>
        <location evidence="1">Cytoplasm</location>
    </subcellularLocation>
</comment>
<dbReference type="InterPro" id="IPR051302">
    <property type="entry name" value="Dual_SerThr-Tyr_Kinase"/>
</dbReference>
<evidence type="ECO:0000256" key="11">
    <source>
        <dbReference type="ARBA" id="ARBA00041268"/>
    </source>
</evidence>
<sequence length="1013" mass="114172">MNSISSIRKEGVAKNLARATSLPAELNRYSKNCKLLCNILRDTKIIINEINTADYLTQDELPSLQVNPDKLHVINELVDKSVALVVLGYSNIARSILSNELVGGKPLFPVIENGVDHTNQDSTQQCHWKGVKIRHTSFCLVGLSTTLAPTPLPFSQSIISHDNLVIDCNSPQAKDIYCDNSMMDVNIKHFLFRDGTQVWVAPSFHSAENRFNGNWCSFSPSDFLSLVNQCTTPVFLYAVHGMQLSQEEKSQLKLFKQLLPSSTVIHFVLNAATVPKQQSPVSSIVMARPSTAIAGRHRRHTSIHPDREVGSSENFSGNAAYLKENPSPDHIVFAYEPISEAGFSTRECVGFIDGGIQSTVDELSCGVTSCLPFVRSVLQNQLLQSAKILNECHNQMLSNFILSAFDWARQVQVTPLRLEYVKQKEYELFNRLLAFANKKQEEIRLLISQTMIEMREELIQAAVDYDIFQEDNSSVDHFQLRQSTEEIQNLVLALLNKTIAEKLTCSILSLRETYLGTLQRCLSSLEKAHNHESHDTDPLTAQDQYSDTQRASESLKQIVNAAYQVQLNVKSSASFVHSMWERLHQFLRSLAIPKAGTMSTTSSGSGSWSMSSDQSPMTPTEWKTQVAVDLLDSLSDNRLARVICSQFRDRLRQAHLSFLDSLRELESIHTGRLEKNEELFLRLRKILVPRVARLALESTSLKDMILYGMPQLGRELGRGQYGVVYSCDSWGPVAERGIRCAVKSVVPPDDKHWNDLAMEFHYSRMVPPHDRIVSLIGSVIDHSYGGGASPAVLLVMERMNRDLHTALKMSLTWPKRLRVSIDVVEGIRFLHSQGLVHRDIKLKNVLLDQEDRAKITDLGFCKPEAMMSVEIGSIVGTPIHMAPELFTGQYDSSVDVYAFGILFWYICAGHTKLPYAFEQCQNKDQLWQCVRRGTRPERLPCFDDACWTLMEDCWAKEPNQRPLLGFVYSRLEAIFLSHCHGRIVDTGSIVIQREHPPDSLSSSPYIQIDLEPC</sequence>
<evidence type="ECO:0000256" key="10">
    <source>
        <dbReference type="ARBA" id="ARBA00040421"/>
    </source>
</evidence>
<dbReference type="SMART" id="SM00220">
    <property type="entry name" value="S_TKc"/>
    <property type="match status" value="1"/>
</dbReference>
<keyword evidence="8 16" id="KW-0067">ATP-binding</keyword>
<dbReference type="InterPro" id="IPR000719">
    <property type="entry name" value="Prot_kinase_dom"/>
</dbReference>
<accession>A0A8J2RIE2</accession>
<dbReference type="SUPFAM" id="SSF56112">
    <property type="entry name" value="Protein kinase-like (PK-like)"/>
    <property type="match status" value="1"/>
</dbReference>
<dbReference type="PROSITE" id="PS00107">
    <property type="entry name" value="PROTEIN_KINASE_ATP"/>
    <property type="match status" value="1"/>
</dbReference>
<dbReference type="PROSITE" id="PS50011">
    <property type="entry name" value="PROTEIN_KINASE_DOM"/>
    <property type="match status" value="1"/>
</dbReference>
<comment type="catalytic activity">
    <reaction evidence="15">
        <text>L-tyrosyl-[protein] + ATP = O-phospho-L-tyrosyl-[protein] + ADP + H(+)</text>
        <dbReference type="Rhea" id="RHEA:10596"/>
        <dbReference type="Rhea" id="RHEA-COMP:10136"/>
        <dbReference type="Rhea" id="RHEA-COMP:20101"/>
        <dbReference type="ChEBI" id="CHEBI:15378"/>
        <dbReference type="ChEBI" id="CHEBI:30616"/>
        <dbReference type="ChEBI" id="CHEBI:46858"/>
        <dbReference type="ChEBI" id="CHEBI:61978"/>
        <dbReference type="ChEBI" id="CHEBI:456216"/>
        <dbReference type="EC" id="2.7.12.1"/>
    </reaction>
</comment>
<dbReference type="GO" id="GO:0045743">
    <property type="term" value="P:positive regulation of fibroblast growth factor receptor signaling pathway"/>
    <property type="evidence" value="ECO:0007669"/>
    <property type="project" value="TreeGrafter"/>
</dbReference>
<dbReference type="PANTHER" id="PTHR46392:SF1">
    <property type="entry name" value="DUAL SERINE_THREONINE AND TYROSINE PROTEIN KINASE"/>
    <property type="match status" value="1"/>
</dbReference>
<dbReference type="AlphaFoldDB" id="A0A8J2RIE2"/>
<keyword evidence="7" id="KW-0418">Kinase</keyword>
<dbReference type="GO" id="GO:0004713">
    <property type="term" value="F:protein tyrosine kinase activity"/>
    <property type="evidence" value="ECO:0007669"/>
    <property type="project" value="UniProtKB-KW"/>
</dbReference>
<keyword evidence="19" id="KW-1185">Reference proteome</keyword>
<evidence type="ECO:0000256" key="14">
    <source>
        <dbReference type="ARBA" id="ARBA00049308"/>
    </source>
</evidence>
<dbReference type="InterPro" id="IPR011009">
    <property type="entry name" value="Kinase-like_dom_sf"/>
</dbReference>
<comment type="catalytic activity">
    <reaction evidence="13">
        <text>L-seryl-[protein] + ATP = O-phospho-L-seryl-[protein] + ADP + H(+)</text>
        <dbReference type="Rhea" id="RHEA:17989"/>
        <dbReference type="Rhea" id="RHEA-COMP:9863"/>
        <dbReference type="Rhea" id="RHEA-COMP:11604"/>
        <dbReference type="ChEBI" id="CHEBI:15378"/>
        <dbReference type="ChEBI" id="CHEBI:29999"/>
        <dbReference type="ChEBI" id="CHEBI:30616"/>
        <dbReference type="ChEBI" id="CHEBI:83421"/>
        <dbReference type="ChEBI" id="CHEBI:456216"/>
        <dbReference type="EC" id="2.7.12.1"/>
    </reaction>
</comment>
<dbReference type="InterPro" id="IPR008271">
    <property type="entry name" value="Ser/Thr_kinase_AS"/>
</dbReference>
<evidence type="ECO:0000256" key="7">
    <source>
        <dbReference type="ARBA" id="ARBA00022777"/>
    </source>
</evidence>
<dbReference type="GO" id="GO:0044344">
    <property type="term" value="P:cellular response to fibroblast growth factor stimulus"/>
    <property type="evidence" value="ECO:0007669"/>
    <property type="project" value="TreeGrafter"/>
</dbReference>
<dbReference type="PROSITE" id="PS00108">
    <property type="entry name" value="PROTEIN_KINASE_ST"/>
    <property type="match status" value="1"/>
</dbReference>
<evidence type="ECO:0000256" key="2">
    <source>
        <dbReference type="ARBA" id="ARBA00013203"/>
    </source>
</evidence>
<keyword evidence="3" id="KW-0963">Cytoplasm</keyword>
<evidence type="ECO:0000256" key="15">
    <source>
        <dbReference type="ARBA" id="ARBA00051680"/>
    </source>
</evidence>
<evidence type="ECO:0000256" key="4">
    <source>
        <dbReference type="ARBA" id="ARBA00022527"/>
    </source>
</evidence>